<dbReference type="GO" id="GO:0008757">
    <property type="term" value="F:S-adenosylmethionine-dependent methyltransferase activity"/>
    <property type="evidence" value="ECO:0007669"/>
    <property type="project" value="UniProtKB-ARBA"/>
</dbReference>
<dbReference type="InterPro" id="IPR001214">
    <property type="entry name" value="SET_dom"/>
</dbReference>
<dbReference type="InterPro" id="IPR053209">
    <property type="entry name" value="Gramillin-biosynth_MTr"/>
</dbReference>
<dbReference type="CDD" id="cd20071">
    <property type="entry name" value="SET_SMYD"/>
    <property type="match status" value="1"/>
</dbReference>
<accession>A0A226DK99</accession>
<dbReference type="Proteomes" id="UP000198287">
    <property type="component" value="Unassembled WGS sequence"/>
</dbReference>
<keyword evidence="3" id="KW-1185">Reference proteome</keyword>
<reference evidence="2 3" key="1">
    <citation type="submission" date="2015-12" db="EMBL/GenBank/DDBJ databases">
        <title>The genome of Folsomia candida.</title>
        <authorList>
            <person name="Faddeeva A."/>
            <person name="Derks M.F."/>
            <person name="Anvar Y."/>
            <person name="Smit S."/>
            <person name="Van Straalen N."/>
            <person name="Roelofs D."/>
        </authorList>
    </citation>
    <scope>NUCLEOTIDE SEQUENCE [LARGE SCALE GENOMIC DNA]</scope>
    <source>
        <strain evidence="2 3">VU population</strain>
        <tissue evidence="2">Whole body</tissue>
    </source>
</reference>
<dbReference type="OrthoDB" id="265717at2759"/>
<dbReference type="Gene3D" id="1.25.40.10">
    <property type="entry name" value="Tetratricopeptide repeat domain"/>
    <property type="match status" value="1"/>
</dbReference>
<dbReference type="AlphaFoldDB" id="A0A226DK99"/>
<organism evidence="2 3">
    <name type="scientific">Folsomia candida</name>
    <name type="common">Springtail</name>
    <dbReference type="NCBI Taxonomy" id="158441"/>
    <lineage>
        <taxon>Eukaryota</taxon>
        <taxon>Metazoa</taxon>
        <taxon>Ecdysozoa</taxon>
        <taxon>Arthropoda</taxon>
        <taxon>Hexapoda</taxon>
        <taxon>Collembola</taxon>
        <taxon>Entomobryomorpha</taxon>
        <taxon>Isotomoidea</taxon>
        <taxon>Isotomidae</taxon>
        <taxon>Proisotominae</taxon>
        <taxon>Folsomia</taxon>
    </lineage>
</organism>
<evidence type="ECO:0000313" key="2">
    <source>
        <dbReference type="EMBL" id="OXA45031.1"/>
    </source>
</evidence>
<dbReference type="Pfam" id="PF00856">
    <property type="entry name" value="SET"/>
    <property type="match status" value="1"/>
</dbReference>
<dbReference type="SUPFAM" id="SSF82199">
    <property type="entry name" value="SET domain"/>
    <property type="match status" value="1"/>
</dbReference>
<gene>
    <name evidence="2" type="ORF">Fcan01_20333</name>
</gene>
<dbReference type="SUPFAM" id="SSF48452">
    <property type="entry name" value="TPR-like"/>
    <property type="match status" value="1"/>
</dbReference>
<feature type="domain" description="SET" evidence="1">
    <location>
        <begin position="410"/>
        <end position="587"/>
    </location>
</feature>
<dbReference type="InterPro" id="IPR011990">
    <property type="entry name" value="TPR-like_helical_dom_sf"/>
</dbReference>
<dbReference type="GO" id="GO:0008170">
    <property type="term" value="F:N-methyltransferase activity"/>
    <property type="evidence" value="ECO:0007669"/>
    <property type="project" value="UniProtKB-ARBA"/>
</dbReference>
<dbReference type="PANTHER" id="PTHR47643">
    <property type="entry name" value="TPR DOMAIN PROTEIN (AFU_ORTHOLOGUE AFUA_5G12710)"/>
    <property type="match status" value="1"/>
</dbReference>
<name>A0A226DK99_FOLCA</name>
<dbReference type="EMBL" id="LNIX01000018">
    <property type="protein sequence ID" value="OXA45031.1"/>
    <property type="molecule type" value="Genomic_DNA"/>
</dbReference>
<dbReference type="InterPro" id="IPR046341">
    <property type="entry name" value="SET_dom_sf"/>
</dbReference>
<dbReference type="PANTHER" id="PTHR47643:SF2">
    <property type="entry name" value="TPR DOMAIN PROTEIN (AFU_ORTHOLOGUE AFUA_5G12710)"/>
    <property type="match status" value="1"/>
</dbReference>
<keyword evidence="2" id="KW-0675">Receptor</keyword>
<dbReference type="STRING" id="158441.A0A226DK99"/>
<sequence>MGPKRMPPPPAGRVKGKIYAPRVFPCASDEEAILHSTTRKNVITQMNRMQRSVMDPTNLSSILKNNDFLVLAYPDNHSAYDTTMEVELKLENSVSIDTLVENVGQVMAGKFLLCRTITPSRKMIGVDAGVEDVEGKKIMRLALFNYSVESKMWRSDFESVLPLGTMLIVKNPVFKKPYEKVQSFGLIVENPADVELLSPKRMEALFPGVKWKSHLQNESRALFNSLVWDFRPDQGDLEIATKLKNVGNKAFIENRGTDAIRFYDVALEYLPEEEITPAASTLLVDILSNKAAALNNLGCFNAALICTGEALGINNGHVKAIYRHAKALVGLGRYSEGGEFLDEKLSQFPTLGKDCKDMVSLRSIIPELMKPPGKEIIRALLNPRPSETRLPQPQPPLPVGMADRIAEFRGPIQLGKSKVCDGEGIFASEDLEVGTHLLICTPFAGLYVEAGKTKEFTFNTSPPEYLIGSIANKIWLDPQLGHEFYSLWAGPDLKSLTMDNEEDAKKMGRVDIGRIKNISKYNFTGTLYNENDDEDFISGGVWIPSSKINHSCIDANAAYRPHDSSLIMMVTTFKKVKKGEEIITSYLDAFHPFSARNFMESHGFICKCRLCELDRSENPDVIVRIVKLLKSLAYDHATNLYPFDLQILTRDLITIAELERLRAATPDLNACMMSRGVLTVAAIVLMDEKRYTECFAMMQKIYAVLVNIPPNFMHHDLAATVLVCCMKMDKEKAVLEKWAEEVRKYCRLYAGTLKHVRVGHHPTVPEDLRKFGIEFFTDDD</sequence>
<comment type="caution">
    <text evidence="2">The sequence shown here is derived from an EMBL/GenBank/DDBJ whole genome shotgun (WGS) entry which is preliminary data.</text>
</comment>
<evidence type="ECO:0000259" key="1">
    <source>
        <dbReference type="PROSITE" id="PS50280"/>
    </source>
</evidence>
<protein>
    <submittedName>
        <fullName evidence="2">Putative mitochondrial import receptor subunit tom70</fullName>
    </submittedName>
</protein>
<dbReference type="OMA" id="LKMETHH"/>
<dbReference type="Gene3D" id="2.170.270.10">
    <property type="entry name" value="SET domain"/>
    <property type="match status" value="1"/>
</dbReference>
<dbReference type="PROSITE" id="PS50280">
    <property type="entry name" value="SET"/>
    <property type="match status" value="1"/>
</dbReference>
<evidence type="ECO:0000313" key="3">
    <source>
        <dbReference type="Proteomes" id="UP000198287"/>
    </source>
</evidence>
<proteinExistence type="predicted"/>
<dbReference type="GO" id="GO:0008276">
    <property type="term" value="F:protein methyltransferase activity"/>
    <property type="evidence" value="ECO:0007669"/>
    <property type="project" value="UniProtKB-ARBA"/>
</dbReference>